<accession>A0A7E6FF40</accession>
<protein>
    <submittedName>
        <fullName evidence="2">Small conductance calcium-activated potassium channel protein 2-like</fullName>
    </submittedName>
</protein>
<dbReference type="AlphaFoldDB" id="A0A7E6FF40"/>
<evidence type="ECO:0000313" key="2">
    <source>
        <dbReference type="RefSeq" id="XP_036366369.1"/>
    </source>
</evidence>
<dbReference type="RefSeq" id="XP_036366369.1">
    <property type="nucleotide sequence ID" value="XM_036510476.1"/>
</dbReference>
<reference evidence="2" key="1">
    <citation type="submission" date="2025-08" db="UniProtKB">
        <authorList>
            <consortium name="RefSeq"/>
        </authorList>
    </citation>
    <scope>IDENTIFICATION</scope>
</reference>
<name>A0A7E6FF40_9MOLL</name>
<dbReference type="GO" id="GO:0016286">
    <property type="term" value="F:small conductance calcium-activated potassium channel activity"/>
    <property type="evidence" value="ECO:0007669"/>
    <property type="project" value="InterPro"/>
</dbReference>
<dbReference type="PANTHER" id="PTHR10153">
    <property type="entry name" value="SMALL CONDUCTANCE CALCIUM-ACTIVATED POTASSIUM CHANNEL"/>
    <property type="match status" value="1"/>
</dbReference>
<gene>
    <name evidence="2" type="primary">LOC115220952</name>
</gene>
<dbReference type="Proteomes" id="UP000515154">
    <property type="component" value="Linkage group LG17"/>
</dbReference>
<sequence>MSKPKFHDMPLISRAVKYKKYVEEKPPSVASNNVTKTFEDISRRLSQRKKLFRQRRRIVNVEFSLAMFGIILMLIETELHSRNYYTKSSLISFSIKFSISLSTLALLGAIILYHITGIRLRMTANGLEDWRLATDTSTYIKVCTELIICAIHPPPMSIQIELSFKDGENKMVSLDPFLSILMLLRLYIVGKFMVIHSKLYSDTSTQSLGALNKVKINSPFIFKALMSTKPGTTLIAIMVIMFFVDSWAMKTCEFYYASKNENNFSNSMWLIAITFLTVGYGDVTPNSSCGQFICVCTGLMGVGTTALLVAVIAQKIEQTRAEKYVHNFVTRAHLDKCYRNAAADVVKQVMFLWCHHKGKKLSEQRLTPAGSLNSVSRSKYTDTLKHRSKLLQSIQLMRVAKSENITLRESAIGLIELSKTLENVLRMVDELNTKQNNICERVVSLETSTNQINDKLDAIHNLLLGK</sequence>
<dbReference type="Pfam" id="PF07885">
    <property type="entry name" value="Ion_trans_2"/>
    <property type="match status" value="1"/>
</dbReference>
<evidence type="ECO:0000313" key="1">
    <source>
        <dbReference type="Proteomes" id="UP000515154"/>
    </source>
</evidence>
<dbReference type="InterPro" id="IPR015449">
    <property type="entry name" value="K_chnl_Ca-activ_SK"/>
</dbReference>
<dbReference type="Gene3D" id="1.10.287.70">
    <property type="match status" value="2"/>
</dbReference>
<dbReference type="GO" id="GO:0016020">
    <property type="term" value="C:membrane"/>
    <property type="evidence" value="ECO:0007669"/>
    <property type="project" value="InterPro"/>
</dbReference>
<dbReference type="InterPro" id="IPR013099">
    <property type="entry name" value="K_chnl_dom"/>
</dbReference>
<dbReference type="SUPFAM" id="SSF81324">
    <property type="entry name" value="Voltage-gated potassium channels"/>
    <property type="match status" value="1"/>
</dbReference>
<organism evidence="1 2">
    <name type="scientific">Octopus sinensis</name>
    <name type="common">East Asian common octopus</name>
    <dbReference type="NCBI Taxonomy" id="2607531"/>
    <lineage>
        <taxon>Eukaryota</taxon>
        <taxon>Metazoa</taxon>
        <taxon>Spiralia</taxon>
        <taxon>Lophotrochozoa</taxon>
        <taxon>Mollusca</taxon>
        <taxon>Cephalopoda</taxon>
        <taxon>Coleoidea</taxon>
        <taxon>Octopodiformes</taxon>
        <taxon>Octopoda</taxon>
        <taxon>Incirrata</taxon>
        <taxon>Octopodidae</taxon>
        <taxon>Octopus</taxon>
    </lineage>
</organism>
<dbReference type="KEGG" id="osn:115220952"/>
<dbReference type="Pfam" id="PF03530">
    <property type="entry name" value="SK_channel"/>
    <property type="match status" value="1"/>
</dbReference>
<proteinExistence type="predicted"/>
<keyword evidence="1" id="KW-1185">Reference proteome</keyword>